<dbReference type="SMART" id="SM00331">
    <property type="entry name" value="PP2C_SIG"/>
    <property type="match status" value="1"/>
</dbReference>
<dbReference type="PANTHER" id="PTHR13832:SF827">
    <property type="entry name" value="PROTEIN PHOSPHATASE 1L"/>
    <property type="match status" value="1"/>
</dbReference>
<comment type="caution">
    <text evidence="2">The sequence shown here is derived from an EMBL/GenBank/DDBJ whole genome shotgun (WGS) entry which is preliminary data.</text>
</comment>
<dbReference type="InterPro" id="IPR015655">
    <property type="entry name" value="PP2C"/>
</dbReference>
<dbReference type="GO" id="GO:0004722">
    <property type="term" value="F:protein serine/threonine phosphatase activity"/>
    <property type="evidence" value="ECO:0007669"/>
    <property type="project" value="InterPro"/>
</dbReference>
<sequence length="254" mass="27380">MIPLKTEWHALTDVGAVRKLNEDRYLASDALGLWAVADGMGGMAHGDWAAATAIEALGGLQRCDGLEETLASVASALRGANEQLLAEAELRGQQLGTTAVVLAIRDLQYGLLWVGDSRAYLIRDGQLRRLTRDHSQVQELVDRGLLDADGAARHPLRNVLTRALGVSTPLELDRIEGRLEPDDLLLLCSDGLHGVVDDAEMQTILDRERLDEALPTLVRRCHELGAPDNITVIAISVSESTLIQFAAIDAGVGI</sequence>
<gene>
    <name evidence="2" type="ORF">E2493_13925</name>
</gene>
<dbReference type="OrthoDB" id="9801841at2"/>
<organism evidence="2 3">
    <name type="scientific">Sphingomonas parva</name>
    <dbReference type="NCBI Taxonomy" id="2555898"/>
    <lineage>
        <taxon>Bacteria</taxon>
        <taxon>Pseudomonadati</taxon>
        <taxon>Pseudomonadota</taxon>
        <taxon>Alphaproteobacteria</taxon>
        <taxon>Sphingomonadales</taxon>
        <taxon>Sphingomonadaceae</taxon>
        <taxon>Sphingomonas</taxon>
    </lineage>
</organism>
<dbReference type="SUPFAM" id="SSF81606">
    <property type="entry name" value="PP2C-like"/>
    <property type="match status" value="1"/>
</dbReference>
<keyword evidence="3" id="KW-1185">Reference proteome</keyword>
<dbReference type="EMBL" id="SPDV01000028">
    <property type="protein sequence ID" value="TFI57619.1"/>
    <property type="molecule type" value="Genomic_DNA"/>
</dbReference>
<dbReference type="CDD" id="cd00143">
    <property type="entry name" value="PP2Cc"/>
    <property type="match status" value="1"/>
</dbReference>
<dbReference type="PANTHER" id="PTHR13832">
    <property type="entry name" value="PROTEIN PHOSPHATASE 2C"/>
    <property type="match status" value="1"/>
</dbReference>
<dbReference type="Pfam" id="PF00481">
    <property type="entry name" value="PP2C"/>
    <property type="match status" value="1"/>
</dbReference>
<name>A0A4Y8ZS48_9SPHN</name>
<dbReference type="Gene3D" id="3.60.40.10">
    <property type="entry name" value="PPM-type phosphatase domain"/>
    <property type="match status" value="1"/>
</dbReference>
<dbReference type="InterPro" id="IPR036457">
    <property type="entry name" value="PPM-type-like_dom_sf"/>
</dbReference>
<dbReference type="Proteomes" id="UP000298213">
    <property type="component" value="Unassembled WGS sequence"/>
</dbReference>
<dbReference type="PROSITE" id="PS51746">
    <property type="entry name" value="PPM_2"/>
    <property type="match status" value="1"/>
</dbReference>
<dbReference type="InterPro" id="IPR001932">
    <property type="entry name" value="PPM-type_phosphatase-like_dom"/>
</dbReference>
<protein>
    <submittedName>
        <fullName evidence="2">Serine/threonine-protein phosphatase</fullName>
    </submittedName>
</protein>
<feature type="domain" description="PPM-type phosphatase" evidence="1">
    <location>
        <begin position="7"/>
        <end position="237"/>
    </location>
</feature>
<dbReference type="RefSeq" id="WP_135087812.1">
    <property type="nucleotide sequence ID" value="NZ_SPDV01000028.1"/>
</dbReference>
<accession>A0A4Y8ZS48</accession>
<evidence type="ECO:0000313" key="2">
    <source>
        <dbReference type="EMBL" id="TFI57619.1"/>
    </source>
</evidence>
<dbReference type="SMART" id="SM00332">
    <property type="entry name" value="PP2Cc"/>
    <property type="match status" value="1"/>
</dbReference>
<dbReference type="AlphaFoldDB" id="A0A4Y8ZS48"/>
<reference evidence="2 3" key="1">
    <citation type="submission" date="2019-03" db="EMBL/GenBank/DDBJ databases">
        <title>Genome sequence of Sphingomonas sp. 17J27-24.</title>
        <authorList>
            <person name="Kim M."/>
            <person name="Maeng S."/>
            <person name="Sathiyaraj S."/>
        </authorList>
    </citation>
    <scope>NUCLEOTIDE SEQUENCE [LARGE SCALE GENOMIC DNA]</scope>
    <source>
        <strain evidence="2 3">17J27-24</strain>
    </source>
</reference>
<evidence type="ECO:0000259" key="1">
    <source>
        <dbReference type="PROSITE" id="PS51746"/>
    </source>
</evidence>
<evidence type="ECO:0000313" key="3">
    <source>
        <dbReference type="Proteomes" id="UP000298213"/>
    </source>
</evidence>
<proteinExistence type="predicted"/>